<dbReference type="OrthoDB" id="244896at2759"/>
<protein>
    <submittedName>
        <fullName evidence="3">Uncharacterized protein</fullName>
    </submittedName>
</protein>
<comment type="caution">
    <text evidence="3">The sequence shown here is derived from an EMBL/GenBank/DDBJ whole genome shotgun (WGS) entry which is preliminary data.</text>
</comment>
<feature type="compositionally biased region" description="Low complexity" evidence="1">
    <location>
        <begin position="598"/>
        <end position="610"/>
    </location>
</feature>
<name>A0A1X0NSA0_9TRYP</name>
<gene>
    <name evidence="3" type="ORF">TM35_000222900</name>
</gene>
<keyword evidence="2" id="KW-0812">Transmembrane</keyword>
<feature type="transmembrane region" description="Helical" evidence="2">
    <location>
        <begin position="67"/>
        <end position="90"/>
    </location>
</feature>
<evidence type="ECO:0000256" key="2">
    <source>
        <dbReference type="SAM" id="Phobius"/>
    </source>
</evidence>
<dbReference type="GeneID" id="39987117"/>
<feature type="transmembrane region" description="Helical" evidence="2">
    <location>
        <begin position="534"/>
        <end position="560"/>
    </location>
</feature>
<dbReference type="EMBL" id="NBCO01000022">
    <property type="protein sequence ID" value="ORC87491.1"/>
    <property type="molecule type" value="Genomic_DNA"/>
</dbReference>
<evidence type="ECO:0000313" key="3">
    <source>
        <dbReference type="EMBL" id="ORC87491.1"/>
    </source>
</evidence>
<keyword evidence="2" id="KW-1133">Transmembrane helix</keyword>
<feature type="compositionally biased region" description="Polar residues" evidence="1">
    <location>
        <begin position="577"/>
        <end position="586"/>
    </location>
</feature>
<dbReference type="VEuPathDB" id="TriTrypDB:TM35_000222900"/>
<keyword evidence="4" id="KW-1185">Reference proteome</keyword>
<dbReference type="RefSeq" id="XP_028881557.1">
    <property type="nucleotide sequence ID" value="XM_029027337.1"/>
</dbReference>
<dbReference type="AlphaFoldDB" id="A0A1X0NSA0"/>
<evidence type="ECO:0000313" key="4">
    <source>
        <dbReference type="Proteomes" id="UP000192257"/>
    </source>
</evidence>
<reference evidence="3 4" key="1">
    <citation type="submission" date="2017-03" db="EMBL/GenBank/DDBJ databases">
        <title>An alternative strategy for trypanosome survival in the mammalian bloodstream revealed through genome and transcriptome analysis of the ubiquitous bovine parasite Trypanosoma (Megatrypanum) theileri.</title>
        <authorList>
            <person name="Kelly S."/>
            <person name="Ivens A."/>
            <person name="Mott A."/>
            <person name="O'Neill E."/>
            <person name="Emms D."/>
            <person name="Macleod O."/>
            <person name="Voorheis P."/>
            <person name="Matthews J."/>
            <person name="Matthews K."/>
            <person name="Carrington M."/>
        </authorList>
    </citation>
    <scope>NUCLEOTIDE SEQUENCE [LARGE SCALE GENOMIC DNA]</scope>
    <source>
        <strain evidence="3">Edinburgh</strain>
    </source>
</reference>
<feature type="region of interest" description="Disordered" evidence="1">
    <location>
        <begin position="569"/>
        <end position="610"/>
    </location>
</feature>
<keyword evidence="2" id="KW-0472">Membrane</keyword>
<accession>A0A1X0NSA0</accession>
<dbReference type="Proteomes" id="UP000192257">
    <property type="component" value="Unassembled WGS sequence"/>
</dbReference>
<evidence type="ECO:0000256" key="1">
    <source>
        <dbReference type="SAM" id="MobiDB-lite"/>
    </source>
</evidence>
<sequence>MKVMNTEGVQSIELQSCEVQDECYVRNDTHNVMPSEHYGESGALHRWKKEKNTTTSLFHQRLSLQQVLRVLVVLWLLLPIPNPFLCYATVTITHRILETITDCFPNIVVSPSQTTQYCDVYNIDTRNPPLFVKLGYYHNGGLNPGWTAYFLRGTNLIRFVPNSEAASGDMGLVILDNTPGKRSDVLSEIFPLKFMNIKETKAWFSSTSAYYGLKTMMQTNFPNSSDIQNYLLVPPLSDCYTIAKKCTVATGCHKLTTSASFPIPGNYSVCLTASGWRDHYLPWGAIPLEVRVLVPNELYMNTRGKNTLLLQDAVTGANVADMNSVFLVKCPYSGCPRVTPNSGVQAVSVDVCTGSAVTNRVYFSADGTLNSTTAGDYAACADYGAEVGISPAALPVRVLQDPFVFNVTVITNTLVTIDVRGGDLSWRKESYEVCAVLPDTPCESVATAQDSVCVSSRFPNSPSVDVDILSLYSKYKLGADNVTFCFVAYNVTFNGRLFFRSRDVREPFLPESDSAASVPGGDSAVAPSSNKLSVAAIVGIVIAGVVVLVIVAVILFFVLLRRRQQQEQRREKVQMDTVESQSTSKTVAKKNTRNPLKSATTTGSSTYSAVSRNTVSSVRSDNAWNSDDSVSSVLSWGDAGRSEGHMRDSPVPFYDIWSWYISPTVTEVNDD</sequence>
<proteinExistence type="predicted"/>
<organism evidence="3 4">
    <name type="scientific">Trypanosoma theileri</name>
    <dbReference type="NCBI Taxonomy" id="67003"/>
    <lineage>
        <taxon>Eukaryota</taxon>
        <taxon>Discoba</taxon>
        <taxon>Euglenozoa</taxon>
        <taxon>Kinetoplastea</taxon>
        <taxon>Metakinetoplastina</taxon>
        <taxon>Trypanosomatida</taxon>
        <taxon>Trypanosomatidae</taxon>
        <taxon>Trypanosoma</taxon>
    </lineage>
</organism>